<proteinExistence type="predicted"/>
<evidence type="ECO:0000313" key="4">
    <source>
        <dbReference type="Proteomes" id="UP000621510"/>
    </source>
</evidence>
<dbReference type="InterPro" id="IPR050490">
    <property type="entry name" value="Bact_solute-bd_prot1"/>
</dbReference>
<dbReference type="InterPro" id="IPR006059">
    <property type="entry name" value="SBP"/>
</dbReference>
<reference evidence="3 4" key="1">
    <citation type="submission" date="2021-01" db="EMBL/GenBank/DDBJ databases">
        <title>WGS of actinomycetes isolated from Thailand.</title>
        <authorList>
            <person name="Thawai C."/>
        </authorList>
    </citation>
    <scope>NUCLEOTIDE SEQUENCE [LARGE SCALE GENOMIC DNA]</scope>
    <source>
        <strain evidence="3 4">CA3R110</strain>
    </source>
</reference>
<organism evidence="3 4">
    <name type="scientific">Streptomyces endocoffeicus</name>
    <dbReference type="NCBI Taxonomy" id="2898945"/>
    <lineage>
        <taxon>Bacteria</taxon>
        <taxon>Bacillati</taxon>
        <taxon>Actinomycetota</taxon>
        <taxon>Actinomycetes</taxon>
        <taxon>Kitasatosporales</taxon>
        <taxon>Streptomycetaceae</taxon>
        <taxon>Streptomyces</taxon>
    </lineage>
</organism>
<gene>
    <name evidence="3" type="ORF">JK364_38400</name>
</gene>
<accession>A0ABS1Q1K6</accession>
<dbReference type="PANTHER" id="PTHR43649">
    <property type="entry name" value="ARABINOSE-BINDING PROTEIN-RELATED"/>
    <property type="match status" value="1"/>
</dbReference>
<dbReference type="Proteomes" id="UP000621510">
    <property type="component" value="Unassembled WGS sequence"/>
</dbReference>
<comment type="caution">
    <text evidence="3">The sequence shown here is derived from an EMBL/GenBank/DDBJ whole genome shotgun (WGS) entry which is preliminary data.</text>
</comment>
<evidence type="ECO:0000256" key="1">
    <source>
        <dbReference type="SAM" id="MobiDB-lite"/>
    </source>
</evidence>
<evidence type="ECO:0000256" key="2">
    <source>
        <dbReference type="SAM" id="SignalP"/>
    </source>
</evidence>
<protein>
    <submittedName>
        <fullName evidence="3">Carbohydrate ABC transporter substrate-binding protein</fullName>
    </submittedName>
</protein>
<keyword evidence="2" id="KW-0732">Signal</keyword>
<feature type="chain" id="PRO_5046737780" evidence="2">
    <location>
        <begin position="28"/>
        <end position="449"/>
    </location>
</feature>
<keyword evidence="4" id="KW-1185">Reference proteome</keyword>
<feature type="region of interest" description="Disordered" evidence="1">
    <location>
        <begin position="429"/>
        <end position="449"/>
    </location>
</feature>
<dbReference type="SUPFAM" id="SSF53850">
    <property type="entry name" value="Periplasmic binding protein-like II"/>
    <property type="match status" value="1"/>
</dbReference>
<dbReference type="PROSITE" id="PS51257">
    <property type="entry name" value="PROKAR_LIPOPROTEIN"/>
    <property type="match status" value="1"/>
</dbReference>
<dbReference type="Pfam" id="PF01547">
    <property type="entry name" value="SBP_bac_1"/>
    <property type="match status" value="1"/>
</dbReference>
<feature type="signal peptide" evidence="2">
    <location>
        <begin position="1"/>
        <end position="27"/>
    </location>
</feature>
<evidence type="ECO:0000313" key="3">
    <source>
        <dbReference type="EMBL" id="MBL1118209.1"/>
    </source>
</evidence>
<dbReference type="EMBL" id="JAERRG010000021">
    <property type="protein sequence ID" value="MBL1118209.1"/>
    <property type="molecule type" value="Genomic_DNA"/>
</dbReference>
<name>A0ABS1Q1K6_9ACTN</name>
<sequence length="449" mass="47680">MMFRSRTRWRTRTAAALAALTALGLSACTSGGPSHQVAGDVEQTITWWSWNPNTASSKQWISVFEKEHPHITVQHRYIQYSNYVNAVRLAATTSSGPDVFGVQAGAITTNFAPLTVDLAPLASKSIGSDWRHKLAETGQLTAKGKQVALPWMITGAGTLWYSKGLLERVGIPGPPATLDGWLTACKKLEAIGKTCFMQGAKDDWVNIDMFQSIINQIAPGAFYDAVQGKGSATFDSPAFVRAFEIWKSLFSNGIMQPGALGQTQSPDANDAFFKGQAAFVLLGTFQDGNMSKKQLAILAGTYGDQMKSQVFLPAPFPDVVGDAKENGRLFGGPDVGWSISAKSAHRAAAFTFVKWLTASKTAQKMMGSTLAGQPALKSVPVDDSDVVNKAGKAALKEQAKQLANLIGPRQIPTADVQTALGLALSSVASGQSSPEAGAQSVHDAVDSAK</sequence>
<dbReference type="RefSeq" id="WP_201856030.1">
    <property type="nucleotide sequence ID" value="NZ_JAERRG010000021.1"/>
</dbReference>
<dbReference type="Gene3D" id="3.40.190.10">
    <property type="entry name" value="Periplasmic binding protein-like II"/>
    <property type="match status" value="2"/>
</dbReference>